<name>A0A197K233_9FUNG</name>
<reference evidence="2 3" key="1">
    <citation type="submission" date="2016-05" db="EMBL/GenBank/DDBJ databases">
        <title>Genome sequencing reveals origins of a unique bacterial endosymbiosis in the earliest lineages of terrestrial Fungi.</title>
        <authorList>
            <consortium name="DOE Joint Genome Institute"/>
            <person name="Uehling J."/>
            <person name="Gryganskyi A."/>
            <person name="Hameed K."/>
            <person name="Tschaplinski T."/>
            <person name="Misztal P."/>
            <person name="Wu S."/>
            <person name="Desiro A."/>
            <person name="Vande Pol N."/>
            <person name="Du Z.-Y."/>
            <person name="Zienkiewicz A."/>
            <person name="Zienkiewicz K."/>
            <person name="Morin E."/>
            <person name="Tisserant E."/>
            <person name="Splivallo R."/>
            <person name="Hainaut M."/>
            <person name="Henrissat B."/>
            <person name="Ohm R."/>
            <person name="Kuo A."/>
            <person name="Yan J."/>
            <person name="Lipzen A."/>
            <person name="Nolan M."/>
            <person name="Labutti K."/>
            <person name="Barry K."/>
            <person name="Goldstein A."/>
            <person name="Labbe J."/>
            <person name="Schadt C."/>
            <person name="Tuskan G."/>
            <person name="Grigoriev I."/>
            <person name="Martin F."/>
            <person name="Vilgalys R."/>
            <person name="Bonito G."/>
        </authorList>
    </citation>
    <scope>NUCLEOTIDE SEQUENCE [LARGE SCALE GENOMIC DNA]</scope>
    <source>
        <strain evidence="2 3">AG-77</strain>
    </source>
</reference>
<keyword evidence="3" id="KW-1185">Reference proteome</keyword>
<dbReference type="EMBL" id="KV442028">
    <property type="protein sequence ID" value="OAQ31677.1"/>
    <property type="molecule type" value="Genomic_DNA"/>
</dbReference>
<proteinExistence type="predicted"/>
<feature type="region of interest" description="Disordered" evidence="1">
    <location>
        <begin position="33"/>
        <end position="56"/>
    </location>
</feature>
<sequence>MSFFTLWTDHRMGDLISRASHISISRNKSDLLHRRAKSERSGMNNPLSGRSPDRTHESIRLKIRRRRETLAQRATLLFGELMRTRKVDQSVPESGFRSLGPLGRRYPTQDLESIVDIQQIPSPIRIPPPFLHYWKDTLFPTPSPFNCTSDSTSNRRN</sequence>
<evidence type="ECO:0000313" key="2">
    <source>
        <dbReference type="EMBL" id="OAQ31677.1"/>
    </source>
</evidence>
<evidence type="ECO:0000256" key="1">
    <source>
        <dbReference type="SAM" id="MobiDB-lite"/>
    </source>
</evidence>
<protein>
    <submittedName>
        <fullName evidence="2">Uncharacterized protein</fullName>
    </submittedName>
</protein>
<gene>
    <name evidence="2" type="ORF">K457DRAFT_349170</name>
</gene>
<organism evidence="2 3">
    <name type="scientific">Linnemannia elongata AG-77</name>
    <dbReference type="NCBI Taxonomy" id="1314771"/>
    <lineage>
        <taxon>Eukaryota</taxon>
        <taxon>Fungi</taxon>
        <taxon>Fungi incertae sedis</taxon>
        <taxon>Mucoromycota</taxon>
        <taxon>Mortierellomycotina</taxon>
        <taxon>Mortierellomycetes</taxon>
        <taxon>Mortierellales</taxon>
        <taxon>Mortierellaceae</taxon>
        <taxon>Linnemannia</taxon>
    </lineage>
</organism>
<accession>A0A197K233</accession>
<dbReference type="Proteomes" id="UP000078512">
    <property type="component" value="Unassembled WGS sequence"/>
</dbReference>
<evidence type="ECO:0000313" key="3">
    <source>
        <dbReference type="Proteomes" id="UP000078512"/>
    </source>
</evidence>
<dbReference type="AlphaFoldDB" id="A0A197K233"/>